<proteinExistence type="predicted"/>
<dbReference type="EMBL" id="MU006119">
    <property type="protein sequence ID" value="KAF2834438.1"/>
    <property type="molecule type" value="Genomic_DNA"/>
</dbReference>
<evidence type="ECO:0000256" key="2">
    <source>
        <dbReference type="ARBA" id="ARBA00022888"/>
    </source>
</evidence>
<evidence type="ECO:0000256" key="3">
    <source>
        <dbReference type="ARBA" id="ARBA00022962"/>
    </source>
</evidence>
<reference evidence="5" key="1">
    <citation type="journal article" date="2020" name="Stud. Mycol.">
        <title>101 Dothideomycetes genomes: a test case for predicting lifestyles and emergence of pathogens.</title>
        <authorList>
            <person name="Haridas S."/>
            <person name="Albert R."/>
            <person name="Binder M."/>
            <person name="Bloem J."/>
            <person name="Labutti K."/>
            <person name="Salamov A."/>
            <person name="Andreopoulos B."/>
            <person name="Baker S."/>
            <person name="Barry K."/>
            <person name="Bills G."/>
            <person name="Bluhm B."/>
            <person name="Cannon C."/>
            <person name="Castanera R."/>
            <person name="Culley D."/>
            <person name="Daum C."/>
            <person name="Ezra D."/>
            <person name="Gonzalez J."/>
            <person name="Henrissat B."/>
            <person name="Kuo A."/>
            <person name="Liang C."/>
            <person name="Lipzen A."/>
            <person name="Lutzoni F."/>
            <person name="Magnuson J."/>
            <person name="Mondo S."/>
            <person name="Nolan M."/>
            <person name="Ohm R."/>
            <person name="Pangilinan J."/>
            <person name="Park H.-J."/>
            <person name="Ramirez L."/>
            <person name="Alfaro M."/>
            <person name="Sun H."/>
            <person name="Tritt A."/>
            <person name="Yoshinaga Y."/>
            <person name="Zwiers L.-H."/>
            <person name="Turgeon B."/>
            <person name="Goodwin S."/>
            <person name="Spatafora J."/>
            <person name="Crous P."/>
            <person name="Grigoriev I."/>
        </authorList>
    </citation>
    <scope>NUCLEOTIDE SEQUENCE</scope>
    <source>
        <strain evidence="5">CBS 101060</strain>
    </source>
</reference>
<dbReference type="InterPro" id="IPR001962">
    <property type="entry name" value="Asn_synthase"/>
</dbReference>
<dbReference type="GO" id="GO:0004066">
    <property type="term" value="F:asparagine synthase (glutamine-hydrolyzing) activity"/>
    <property type="evidence" value="ECO:0007669"/>
    <property type="project" value="InterPro"/>
</dbReference>
<dbReference type="AlphaFoldDB" id="A0A9P4S3L2"/>
<dbReference type="InterPro" id="IPR051857">
    <property type="entry name" value="Asn_synthetase_domain"/>
</dbReference>
<dbReference type="CDD" id="cd01991">
    <property type="entry name" value="Asn_synthase_B_C"/>
    <property type="match status" value="1"/>
</dbReference>
<keyword evidence="1" id="KW-0028">Amino-acid biosynthesis</keyword>
<organism evidence="5 6">
    <name type="scientific">Patellaria atrata CBS 101060</name>
    <dbReference type="NCBI Taxonomy" id="1346257"/>
    <lineage>
        <taxon>Eukaryota</taxon>
        <taxon>Fungi</taxon>
        <taxon>Dikarya</taxon>
        <taxon>Ascomycota</taxon>
        <taxon>Pezizomycotina</taxon>
        <taxon>Dothideomycetes</taxon>
        <taxon>Dothideomycetes incertae sedis</taxon>
        <taxon>Patellariales</taxon>
        <taxon>Patellariaceae</taxon>
        <taxon>Patellaria</taxon>
    </lineage>
</organism>
<protein>
    <submittedName>
        <fullName evidence="5">Asparagine synthase related protein</fullName>
    </submittedName>
</protein>
<dbReference type="PROSITE" id="PS51278">
    <property type="entry name" value="GATASE_TYPE_2"/>
    <property type="match status" value="1"/>
</dbReference>
<evidence type="ECO:0000313" key="5">
    <source>
        <dbReference type="EMBL" id="KAF2834438.1"/>
    </source>
</evidence>
<dbReference type="InterPro" id="IPR014729">
    <property type="entry name" value="Rossmann-like_a/b/a_fold"/>
</dbReference>
<dbReference type="PANTHER" id="PTHR45937:SF1">
    <property type="entry name" value="ASPARAGINE SYNTHETASE DOMAIN-CONTAINING PROTEIN 1"/>
    <property type="match status" value="1"/>
</dbReference>
<keyword evidence="2" id="KW-0061">Asparagine biosynthesis</keyword>
<dbReference type="Pfam" id="PF00733">
    <property type="entry name" value="Asn_synthase"/>
    <property type="match status" value="2"/>
</dbReference>
<dbReference type="OrthoDB" id="10252281at2759"/>
<dbReference type="PANTHER" id="PTHR45937">
    <property type="entry name" value="ASPARAGINE SYNTHETASE DOMAIN-CONTAINING PROTEIN 1"/>
    <property type="match status" value="1"/>
</dbReference>
<feature type="domain" description="Glutamine amidotransferase type-2" evidence="4">
    <location>
        <begin position="2"/>
        <end position="203"/>
    </location>
</feature>
<name>A0A9P4S3L2_9PEZI</name>
<dbReference type="InterPro" id="IPR029055">
    <property type="entry name" value="Ntn_hydrolases_N"/>
</dbReference>
<keyword evidence="6" id="KW-1185">Reference proteome</keyword>
<dbReference type="Gene3D" id="3.40.50.620">
    <property type="entry name" value="HUPs"/>
    <property type="match status" value="1"/>
</dbReference>
<evidence type="ECO:0000259" key="4">
    <source>
        <dbReference type="PROSITE" id="PS51278"/>
    </source>
</evidence>
<accession>A0A9P4S3L2</accession>
<dbReference type="SUPFAM" id="SSF56235">
    <property type="entry name" value="N-terminal nucleophile aminohydrolases (Ntn hydrolases)"/>
    <property type="match status" value="1"/>
</dbReference>
<dbReference type="Gene3D" id="3.60.20.10">
    <property type="entry name" value="Glutamine Phosphoribosylpyrophosphate, subunit 1, domain 1"/>
    <property type="match status" value="1"/>
</dbReference>
<dbReference type="CDD" id="cd03766">
    <property type="entry name" value="Gn_AT_II_novel"/>
    <property type="match status" value="1"/>
</dbReference>
<gene>
    <name evidence="5" type="ORF">M501DRAFT_944145</name>
</gene>
<dbReference type="InterPro" id="IPR017932">
    <property type="entry name" value="GATase_2_dom"/>
</dbReference>
<sequence>MCGIFFSLSSSDFIVPSPQTLRRLQSRGPDSTREHRVEIQTLGFTQSGTFYLCFVSTVLSLRGENIVAQPLVDDATGSVLCWNGEAWKVNGSPIDGNDSKAVFDLLLQVSATTKALSPDGNSGPASKNILDAISSIAGPYAFVFYDAPFRRILYGRDCLGRRSLLFRADRTDEITLCSIADIPTTRGSWHEVEADGLYVLGLNDTQLSYRFEDQKNPRSICPCHVPYRSSPSRDGSKLELTLPFGPLNKITSGKILNLNTDSPAISALCHHLRESLADRIYNVQPISNNSTDPLTQSHPKIAILFSGGLDCTILARISHDLLPTEEIIDLLNVAFENPRIHSKRMQDTVSSCIYELCPDRATGRASFEELRKVCPQRKWRFVEINVAYEETLAHRQQVIELMHPHNTEMDLSIALALYFASRGRGILEGTSYETPARVLLSGLGADELFGGYQRHATAFARSGYTGLIDEIELDINRLGKRNLGRDDRVISHWGKEVRFPYLAEKLLSWALSIPVWEKCDFADSDLQGSGSNTGVEAGKRILRLLAVKLNMVQVAKEKKRAIQFGARTAKMQIGKTRGSQPIC</sequence>
<comment type="caution">
    <text evidence="5">The sequence shown here is derived from an EMBL/GenBank/DDBJ whole genome shotgun (WGS) entry which is preliminary data.</text>
</comment>
<evidence type="ECO:0000313" key="6">
    <source>
        <dbReference type="Proteomes" id="UP000799429"/>
    </source>
</evidence>
<dbReference type="GO" id="GO:0006529">
    <property type="term" value="P:asparagine biosynthetic process"/>
    <property type="evidence" value="ECO:0007669"/>
    <property type="project" value="UniProtKB-KW"/>
</dbReference>
<dbReference type="Proteomes" id="UP000799429">
    <property type="component" value="Unassembled WGS sequence"/>
</dbReference>
<dbReference type="SUPFAM" id="SSF52402">
    <property type="entry name" value="Adenine nucleotide alpha hydrolases-like"/>
    <property type="match status" value="1"/>
</dbReference>
<keyword evidence="3" id="KW-0315">Glutamine amidotransferase</keyword>
<evidence type="ECO:0000256" key="1">
    <source>
        <dbReference type="ARBA" id="ARBA00022605"/>
    </source>
</evidence>